<evidence type="ECO:0000313" key="2">
    <source>
        <dbReference type="Proteomes" id="UP000502608"/>
    </source>
</evidence>
<gene>
    <name evidence="1" type="ORF">HBH39_19190</name>
</gene>
<organism evidence="1 2">
    <name type="scientific">Shewanella aestuarii</name>
    <dbReference type="NCBI Taxonomy" id="1028752"/>
    <lineage>
        <taxon>Bacteria</taxon>
        <taxon>Pseudomonadati</taxon>
        <taxon>Pseudomonadota</taxon>
        <taxon>Gammaproteobacteria</taxon>
        <taxon>Alteromonadales</taxon>
        <taxon>Shewanellaceae</taxon>
        <taxon>Shewanella</taxon>
    </lineage>
</organism>
<name>A0A6G9QQ58_9GAMM</name>
<reference evidence="1 2" key="1">
    <citation type="submission" date="2020-03" db="EMBL/GenBank/DDBJ databases">
        <title>Complete genome sequence of Shewanella sp.</title>
        <authorList>
            <person name="Kim Y.-S."/>
            <person name="Kim S.-J."/>
            <person name="Jung H.-K."/>
            <person name="Kim K.-H."/>
        </authorList>
    </citation>
    <scope>NUCLEOTIDE SEQUENCE [LARGE SCALE GENOMIC DNA]</scope>
    <source>
        <strain evidence="1 2">PN3F2</strain>
        <plasmid evidence="1 2">pPN3F2_2</plasmid>
    </source>
</reference>
<dbReference type="GO" id="GO:0003676">
    <property type="term" value="F:nucleic acid binding"/>
    <property type="evidence" value="ECO:0007669"/>
    <property type="project" value="InterPro"/>
</dbReference>
<accession>A0A6G9QQ58</accession>
<dbReference type="RefSeq" id="WP_167680430.1">
    <property type="nucleotide sequence ID" value="NZ_CP050315.1"/>
</dbReference>
<dbReference type="AlphaFoldDB" id="A0A6G9QQ58"/>
<keyword evidence="2" id="KW-1185">Reference proteome</keyword>
<dbReference type="Proteomes" id="UP000502608">
    <property type="component" value="Plasmid pPN3F2_2"/>
</dbReference>
<proteinExistence type="predicted"/>
<dbReference type="EMBL" id="CP050315">
    <property type="protein sequence ID" value="QIR16602.1"/>
    <property type="molecule type" value="Genomic_DNA"/>
</dbReference>
<dbReference type="Gene3D" id="3.40.1350.10">
    <property type="match status" value="1"/>
</dbReference>
<keyword evidence="1" id="KW-0614">Plasmid</keyword>
<sequence length="220" mass="24957">MLQLNESQLKQILNKSGYAVHSSISLAKSCKNSSKKSASQGKRISRKKKNAVVTIAPDLNRHAMALSKLKLNPELETGTDINGNKVSRANYEHWAQVRLFDYLYENHHEYYLDFAAVPNGGLRTLTGAKELLDEGVRNGFPDIVGDLPKSVYIGLRIELKHGNNKPSPDQIAQLKRKRSRGYFCALCYSFDEAREVVDEYLALQDAQVMTWCKNERLWRA</sequence>
<evidence type="ECO:0000313" key="1">
    <source>
        <dbReference type="EMBL" id="QIR16602.1"/>
    </source>
</evidence>
<dbReference type="KEGG" id="saes:HBH39_19190"/>
<protein>
    <submittedName>
        <fullName evidence="1">Uncharacterized protein</fullName>
    </submittedName>
</protein>
<dbReference type="InterPro" id="IPR011856">
    <property type="entry name" value="tRNA_endonuc-like_dom_sf"/>
</dbReference>
<geneLocation type="plasmid" evidence="1 2">
    <name>pPN3F2_2</name>
</geneLocation>